<evidence type="ECO:0000313" key="6">
    <source>
        <dbReference type="EMBL" id="MFD1812559.1"/>
    </source>
</evidence>
<feature type="domain" description="IclR-ED" evidence="5">
    <location>
        <begin position="69"/>
        <end position="298"/>
    </location>
</feature>
<evidence type="ECO:0000256" key="1">
    <source>
        <dbReference type="ARBA" id="ARBA00023015"/>
    </source>
</evidence>
<keyword evidence="3" id="KW-0804">Transcription</keyword>
<comment type="caution">
    <text evidence="6">The sequence shown here is derived from an EMBL/GenBank/DDBJ whole genome shotgun (WGS) entry which is preliminary data.</text>
</comment>
<dbReference type="SUPFAM" id="SSF46785">
    <property type="entry name" value="Winged helix' DNA-binding domain"/>
    <property type="match status" value="1"/>
</dbReference>
<dbReference type="Gene3D" id="1.10.10.10">
    <property type="entry name" value="Winged helix-like DNA-binding domain superfamily/Winged helix DNA-binding domain"/>
    <property type="match status" value="1"/>
</dbReference>
<dbReference type="PROSITE" id="PS51078">
    <property type="entry name" value="ICLR_ED"/>
    <property type="match status" value="1"/>
</dbReference>
<accession>A0ABW4P2S9</accession>
<dbReference type="InterPro" id="IPR014757">
    <property type="entry name" value="Tscrpt_reg_IclR_C"/>
</dbReference>
<feature type="domain" description="HTH iclR-type" evidence="4">
    <location>
        <begin position="5"/>
        <end position="68"/>
    </location>
</feature>
<dbReference type="PROSITE" id="PS51077">
    <property type="entry name" value="HTH_ICLR"/>
    <property type="match status" value="1"/>
</dbReference>
<proteinExistence type="predicted"/>
<name>A0ABW4P2S9_9NOCA</name>
<dbReference type="InterPro" id="IPR029016">
    <property type="entry name" value="GAF-like_dom_sf"/>
</dbReference>
<keyword evidence="2" id="KW-0238">DNA-binding</keyword>
<dbReference type="InterPro" id="IPR050707">
    <property type="entry name" value="HTH_MetabolicPath_Reg"/>
</dbReference>
<organism evidence="6 7">
    <name type="scientific">Rhodococcus gannanensis</name>
    <dbReference type="NCBI Taxonomy" id="1960308"/>
    <lineage>
        <taxon>Bacteria</taxon>
        <taxon>Bacillati</taxon>
        <taxon>Actinomycetota</taxon>
        <taxon>Actinomycetes</taxon>
        <taxon>Mycobacteriales</taxon>
        <taxon>Nocardiaceae</taxon>
        <taxon>Rhodococcus</taxon>
    </lineage>
</organism>
<keyword evidence="1" id="KW-0805">Transcription regulation</keyword>
<protein>
    <submittedName>
        <fullName evidence="6">Helix-turn-helix domain-containing protein</fullName>
    </submittedName>
</protein>
<evidence type="ECO:0000259" key="5">
    <source>
        <dbReference type="PROSITE" id="PS51078"/>
    </source>
</evidence>
<keyword evidence="7" id="KW-1185">Reference proteome</keyword>
<evidence type="ECO:0000313" key="7">
    <source>
        <dbReference type="Proteomes" id="UP001597286"/>
    </source>
</evidence>
<dbReference type="Proteomes" id="UP001597286">
    <property type="component" value="Unassembled WGS sequence"/>
</dbReference>
<reference evidence="7" key="1">
    <citation type="journal article" date="2019" name="Int. J. Syst. Evol. Microbiol.">
        <title>The Global Catalogue of Microorganisms (GCM) 10K type strain sequencing project: providing services to taxonomists for standard genome sequencing and annotation.</title>
        <authorList>
            <consortium name="The Broad Institute Genomics Platform"/>
            <consortium name="The Broad Institute Genome Sequencing Center for Infectious Disease"/>
            <person name="Wu L."/>
            <person name="Ma J."/>
        </authorList>
    </citation>
    <scope>NUCLEOTIDE SEQUENCE [LARGE SCALE GENOMIC DNA]</scope>
    <source>
        <strain evidence="7">DT72</strain>
    </source>
</reference>
<dbReference type="Gene3D" id="3.30.450.40">
    <property type="match status" value="1"/>
</dbReference>
<dbReference type="SUPFAM" id="SSF55781">
    <property type="entry name" value="GAF domain-like"/>
    <property type="match status" value="1"/>
</dbReference>
<evidence type="ECO:0000259" key="4">
    <source>
        <dbReference type="PROSITE" id="PS51077"/>
    </source>
</evidence>
<dbReference type="InterPro" id="IPR036388">
    <property type="entry name" value="WH-like_DNA-bd_sf"/>
</dbReference>
<dbReference type="RefSeq" id="WP_378485059.1">
    <property type="nucleotide sequence ID" value="NZ_JBHUFB010000009.1"/>
</dbReference>
<gene>
    <name evidence="6" type="ORF">ACFSJG_10065</name>
</gene>
<dbReference type="InterPro" id="IPR005471">
    <property type="entry name" value="Tscrpt_reg_IclR_N"/>
</dbReference>
<dbReference type="EMBL" id="JBHUFB010000009">
    <property type="protein sequence ID" value="MFD1812559.1"/>
    <property type="molecule type" value="Genomic_DNA"/>
</dbReference>
<evidence type="ECO:0000256" key="2">
    <source>
        <dbReference type="ARBA" id="ARBA00023125"/>
    </source>
</evidence>
<dbReference type="PANTHER" id="PTHR30136:SF35">
    <property type="entry name" value="HTH-TYPE TRANSCRIPTIONAL REGULATOR RV1719"/>
    <property type="match status" value="1"/>
</dbReference>
<dbReference type="SMART" id="SM00346">
    <property type="entry name" value="HTH_ICLR"/>
    <property type="match status" value="1"/>
</dbReference>
<dbReference type="Pfam" id="PF09339">
    <property type="entry name" value="HTH_IclR"/>
    <property type="match status" value="1"/>
</dbReference>
<dbReference type="InterPro" id="IPR036390">
    <property type="entry name" value="WH_DNA-bd_sf"/>
</dbReference>
<dbReference type="PANTHER" id="PTHR30136">
    <property type="entry name" value="HELIX-TURN-HELIX TRANSCRIPTIONAL REGULATOR, ICLR FAMILY"/>
    <property type="match status" value="1"/>
</dbReference>
<sequence>MARHSPQTDRIVMLMELLAENPGSGRTLADIARHLGVAKATCYPMVVALTESGWLIRHPSRKTYQLGPSLVSIGRAADEATDIVDLARSAMHDLADHAQLACVGFLPSGDDLVVGEIVQPVGGRRGTLGLRLGDKVVLAPPLGAGLAAWYQQERLDQWYALGEQELGVDADTLRARYDPVLAVVRERGFAVECLLQRDRSLADAVSALRRPGIGGSRSTFALREARNLLSAEVPIGDVDTDLDYRPISINATVFGPSGEPAFVLCLVDSPEPVPGRTVLALGEAVRAAAAEVTAATHGHAPAVDSGGDRI</sequence>
<evidence type="ECO:0000256" key="3">
    <source>
        <dbReference type="ARBA" id="ARBA00023163"/>
    </source>
</evidence>